<dbReference type="RefSeq" id="XP_015658601.1">
    <property type="nucleotide sequence ID" value="XM_015803085.1"/>
</dbReference>
<feature type="region of interest" description="Disordered" evidence="1">
    <location>
        <begin position="1395"/>
        <end position="1420"/>
    </location>
</feature>
<dbReference type="RefSeq" id="XP_015658600.1">
    <property type="nucleotide sequence ID" value="XM_015803084.1"/>
</dbReference>
<feature type="compositionally biased region" description="Low complexity" evidence="1">
    <location>
        <begin position="1031"/>
        <end position="1055"/>
    </location>
</feature>
<feature type="region of interest" description="Disordered" evidence="1">
    <location>
        <begin position="1661"/>
        <end position="1684"/>
    </location>
</feature>
<feature type="compositionally biased region" description="Basic and acidic residues" evidence="1">
    <location>
        <begin position="1978"/>
        <end position="1990"/>
    </location>
</feature>
<dbReference type="EMBL" id="LGTL01000009">
    <property type="protein sequence ID" value="KPA80162.1"/>
    <property type="molecule type" value="Genomic_DNA"/>
</dbReference>
<keyword evidence="3" id="KW-1185">Reference proteome</keyword>
<comment type="caution">
    <text evidence="2">The sequence shown here is derived from an EMBL/GenBank/DDBJ whole genome shotgun (WGS) entry which is preliminary data.</text>
</comment>
<feature type="region of interest" description="Disordered" evidence="1">
    <location>
        <begin position="639"/>
        <end position="682"/>
    </location>
</feature>
<feature type="region of interest" description="Disordered" evidence="1">
    <location>
        <begin position="747"/>
        <end position="803"/>
    </location>
</feature>
<feature type="compositionally biased region" description="Polar residues" evidence="1">
    <location>
        <begin position="976"/>
        <end position="990"/>
    </location>
</feature>
<dbReference type="OrthoDB" id="267655at2759"/>
<organism evidence="2 3">
    <name type="scientific">Leptomonas pyrrhocoris</name>
    <name type="common">Firebug parasite</name>
    <dbReference type="NCBI Taxonomy" id="157538"/>
    <lineage>
        <taxon>Eukaryota</taxon>
        <taxon>Discoba</taxon>
        <taxon>Euglenozoa</taxon>
        <taxon>Kinetoplastea</taxon>
        <taxon>Metakinetoplastina</taxon>
        <taxon>Trypanosomatida</taxon>
        <taxon>Trypanosomatidae</taxon>
        <taxon>Leishmaniinae</taxon>
        <taxon>Leptomonas</taxon>
    </lineage>
</organism>
<feature type="compositionally biased region" description="Basic and acidic residues" evidence="1">
    <location>
        <begin position="1101"/>
        <end position="1115"/>
    </location>
</feature>
<name>A0A0N0DVC1_LEPPY</name>
<dbReference type="VEuPathDB" id="TriTrypDB:LpyrH10_09_2470"/>
<dbReference type="EMBL" id="LGTL01000009">
    <property type="protein sequence ID" value="KPA80161.1"/>
    <property type="molecule type" value="Genomic_DNA"/>
</dbReference>
<feature type="compositionally biased region" description="Low complexity" evidence="1">
    <location>
        <begin position="1134"/>
        <end position="1145"/>
    </location>
</feature>
<feature type="region of interest" description="Disordered" evidence="1">
    <location>
        <begin position="1192"/>
        <end position="1235"/>
    </location>
</feature>
<dbReference type="Proteomes" id="UP000037923">
    <property type="component" value="Unassembled WGS sequence"/>
</dbReference>
<feature type="region of interest" description="Disordered" evidence="1">
    <location>
        <begin position="51"/>
        <end position="173"/>
    </location>
</feature>
<evidence type="ECO:0000256" key="1">
    <source>
        <dbReference type="SAM" id="MobiDB-lite"/>
    </source>
</evidence>
<feature type="region of interest" description="Disordered" evidence="1">
    <location>
        <begin position="443"/>
        <end position="495"/>
    </location>
</feature>
<feature type="region of interest" description="Disordered" evidence="1">
    <location>
        <begin position="1568"/>
        <end position="1621"/>
    </location>
</feature>
<protein>
    <submittedName>
        <fullName evidence="2">Hemagglutinin-like protein</fullName>
    </submittedName>
</protein>
<dbReference type="OMA" id="KAHERAN"/>
<feature type="compositionally biased region" description="Low complexity" evidence="1">
    <location>
        <begin position="1859"/>
        <end position="1868"/>
    </location>
</feature>
<feature type="compositionally biased region" description="Polar residues" evidence="1">
    <location>
        <begin position="2076"/>
        <end position="2088"/>
    </location>
</feature>
<feature type="region of interest" description="Disordered" evidence="1">
    <location>
        <begin position="1700"/>
        <end position="1741"/>
    </location>
</feature>
<sequence length="2135" mass="224647">MSTICGRVTASTAMQFHRRRKPPQQRLRLANSSKLSSVAFTSVSRKAVRLSLETDSTGTSGRRHEEKEEPLTSQTASKAPPLPPPHHGTAGGQSGSSDAKKLLSATKDAVALATQKGHVAQTSKRGGRDGTQRATPSITAKEKPHRRPAVRRSPVESTAKSTSPPRMSSMAAAVVSTEENRSFLSPAYAEDLSFSSSICNDSVGEERASTSHRDADATACVRAPFPACPPLTTDERHAVTRAFQTYQGSTAAALAEGGVVRLLRKLYETAHHNENQTTSAATGPSPSAAELLRQAERCFGTARFHEVMNSAASGARTLTGDSAAVRASFTLDDALLFAGVLKSERTSHSVKEWKLSNSLQRSMESPAATRIGGTGDDAEKTGSGVFTPSATAPRPATPTSAMEHPTSPHAARYLMHTKTSFSSVLTASPLTFLPSAVALHKPDVRSPDAATRRGAAPGSTSAPPSGEANCPDPSSPSFPLAGAAGGYSATPPAPSRGRADSVLCGDVALWSYVIRRAFAELAEGRQGAHRRVSFERLSEALQLFELRLNLATVLCVCDGVHVDEDGNIKGEQIDLATFEKIMEAGLQHPLDGGHIADKRKVYMQNTGGTADTEKDAVPVMFHLVLLTDIPSGVYAAGGTSVSTKSGEGGHVGGATTFPASQQRSSAIGGDVPPRDSLPQPTSGLAVGVAPYVSVSHSRSTSSLAASVASLTRSFSDTDDAYPVAVTQDSAIAALCREIRWRLRTAAHHSANDNAESKARETVSASGEEKARHGDVPSPPLPPPPPPPFPSTTAAACPRSSPSAWASISTSATASIPSSVYVPPLPVHRRPPGKVPTELLSISSSSASHTGVKANSSPNRQKSQEASRLRPLSPAKRLPSNSQAQSQPRYRHHSKLQQPSPLSTRHPMLPHQDLQRWPRKIASPPTVTPWTTPHPYGPAVTTATSTSVSPTTQDSGEDAPHHRSSSRKRNSNSHSSGTLSNTVGGDSSTDLRSPLSPHVPRYSTLSFSRTAKAVAHHPSRRTLRAAAAANGPVPLHSSSPSLEPSSSPTTASPARLPRSRQPRWEQISALSPYYVPRERSPPSRCAVRNSPGMSAQLAEASHVPERQPRLANEDFLRGPAHPPPPRQTLPPHRPPSASLSELSSPSFSAPSLEAVAATAPTTNPIVFTVPHSTVRPTRPSAAAAAAATAAGAASLPWSSPRPLQNPVPGGTAQQRWLSPPPPPPPSHAQQRPRRQRHNMFRDHQSREDGHLQLQADSCQAADVTALAQSSVPLSSHLVSNAANSAAPSGDSPPLLSPQQQRRQWVLSELAGLYVQHKSLTQHLAALSTVTSAFPPSYMLMLQLPLSALGASPSLFRRQAHQHEVLECEAALNDVSRLIHHYLAELALGCFLADDTSTKPRTSQRRARQSTASYGGPRGRAAGGQEAWEREGYLACAVAEAYQAASTAVEQTVCRLTSPLLCRSDIPSQPHERNAALAVEEARKTEKALHACAGSSPIKHTATALPSLDSNRPLSPKCIMENAANRQLGGSNSGSAGGAGEGGRPAHVRLASLRDSSIFSGPLDCGQQSIENSKMDSNYSTSSPSPHIMRASTVPPGADSVNSRLSQRPPLPATLILNDSGSTHTGPLEPLTVSVLHPAEQSTYAADSPKLFTALDEFAETIERPSRSSSADDGAESATSCALPPKGSTFCTNNVASGAHNAAAQATAETSAQHGSQTKEHKSTPTTLSKTSINPSLALPPLRTSPYSPIMKWPHDSHSPLSGPTNRKSFSSTVVAAAAAAVGLHGSAATPTATATLSGQGPNTTAAAMEAAEGMYDDDSPSPRANIYLEWAVTQLEQRQRLRQQQQRDSGVGNEDHDDYPAYASPASPANSFGARGKTTLMIPHLADNVSGNNGHAHSTSPASPFMTPMNGSWTAPRFFCSNTAGTRPPTGANRSTAGSGMALRNSLSASKRGSVASEAGLAGTLMERESHSWPSPRIAENDTLRSDDRPSNEPGSMTLLADESPLRGASARRSIAGTENSLSHIGLATTDHLGNTSFESTSVSQVSGISAPLEFFGSATWSTVVQSRTAGQVPRSGHSSTSYRMTRSTARIHGGSDNQRSHSLFEKTASSTMPAGFSGSIFPQRDADGNVMHDGN</sequence>
<feature type="region of interest" description="Disordered" evidence="1">
    <location>
        <begin position="816"/>
        <end position="1145"/>
    </location>
</feature>
<feature type="compositionally biased region" description="Polar residues" evidence="1">
    <location>
        <begin position="1568"/>
        <end position="1583"/>
    </location>
</feature>
<dbReference type="GeneID" id="26905437"/>
<feature type="region of interest" description="Disordered" evidence="1">
    <location>
        <begin position="1837"/>
        <end position="1874"/>
    </location>
</feature>
<feature type="compositionally biased region" description="Polar residues" evidence="1">
    <location>
        <begin position="155"/>
        <end position="166"/>
    </location>
</feature>
<feature type="compositionally biased region" description="Pro residues" evidence="1">
    <location>
        <begin position="776"/>
        <end position="789"/>
    </location>
</feature>
<feature type="compositionally biased region" description="Basic residues" evidence="1">
    <location>
        <begin position="1013"/>
        <end position="1022"/>
    </location>
</feature>
<reference evidence="2 3" key="1">
    <citation type="submission" date="2015-07" db="EMBL/GenBank/DDBJ databases">
        <title>High-quality genome of monoxenous trypanosomatid Leptomonas pyrrhocoris.</title>
        <authorList>
            <person name="Flegontov P."/>
            <person name="Butenko A."/>
            <person name="Firsov S."/>
            <person name="Vlcek C."/>
            <person name="Logacheva M.D."/>
            <person name="Field M."/>
            <person name="Filatov D."/>
            <person name="Flegontova O."/>
            <person name="Gerasimov E."/>
            <person name="Jackson A.P."/>
            <person name="Kelly S."/>
            <person name="Opperdoes F."/>
            <person name="O'Reilly A."/>
            <person name="Votypka J."/>
            <person name="Yurchenko V."/>
            <person name="Lukes J."/>
        </authorList>
    </citation>
    <scope>NUCLEOTIDE SEQUENCE [LARGE SCALE GENOMIC DNA]</scope>
    <source>
        <strain evidence="2">H10</strain>
    </source>
</reference>
<feature type="compositionally biased region" description="Pro residues" evidence="1">
    <location>
        <begin position="1119"/>
        <end position="1133"/>
    </location>
</feature>
<proteinExistence type="predicted"/>
<feature type="compositionally biased region" description="Polar residues" evidence="1">
    <location>
        <begin position="878"/>
        <end position="887"/>
    </location>
</feature>
<feature type="compositionally biased region" description="Gly residues" evidence="1">
    <location>
        <begin position="1529"/>
        <end position="1541"/>
    </location>
</feature>
<gene>
    <name evidence="2" type="ORF">ABB37_05147</name>
</gene>
<feature type="compositionally biased region" description="Basic residues" evidence="1">
    <location>
        <begin position="961"/>
        <end position="970"/>
    </location>
</feature>
<evidence type="ECO:0000313" key="3">
    <source>
        <dbReference type="Proteomes" id="UP000037923"/>
    </source>
</evidence>
<feature type="region of interest" description="Disordered" evidence="1">
    <location>
        <begin position="359"/>
        <end position="406"/>
    </location>
</feature>
<feature type="region of interest" description="Disordered" evidence="1">
    <location>
        <begin position="1965"/>
        <end position="2013"/>
    </location>
</feature>
<feature type="compositionally biased region" description="Low complexity" evidence="1">
    <location>
        <begin position="923"/>
        <end position="951"/>
    </location>
</feature>
<feature type="compositionally biased region" description="Basic and acidic residues" evidence="1">
    <location>
        <begin position="754"/>
        <end position="774"/>
    </location>
</feature>
<feature type="compositionally biased region" description="Polar residues" evidence="1">
    <location>
        <begin position="1722"/>
        <end position="1733"/>
    </location>
</feature>
<feature type="region of interest" description="Disordered" evidence="1">
    <location>
        <begin position="1524"/>
        <end position="1543"/>
    </location>
</feature>
<feature type="compositionally biased region" description="Low complexity" evidence="1">
    <location>
        <begin position="1700"/>
        <end position="1712"/>
    </location>
</feature>
<accession>A0A0N0DVC1</accession>
<feature type="compositionally biased region" description="Low complexity" evidence="1">
    <location>
        <begin position="387"/>
        <end position="401"/>
    </location>
</feature>
<evidence type="ECO:0000313" key="2">
    <source>
        <dbReference type="EMBL" id="KPA80161.1"/>
    </source>
</evidence>
<feature type="region of interest" description="Disordered" evidence="1">
    <location>
        <begin position="2066"/>
        <end position="2135"/>
    </location>
</feature>